<evidence type="ECO:0000259" key="2">
    <source>
        <dbReference type="Pfam" id="PF01408"/>
    </source>
</evidence>
<dbReference type="STRING" id="245187.SAMN04488003_106118"/>
<sequence length="385" mass="40691">MPDSKAARTLGIGLIGTGYMGKAHALAYRAAPAVFGDLAPVRLAMLCDATDAAADRMATQFGFARATSDWRALVASPDVDIVAITTPNALHHDMALAAIAAGKHVHCEKPLALTLDQARAMEGAARGADVQTMVGYNYTHNPAFQHARRLIADGAIGTPVHFRGWVDEDYQADATLPWTWRATRAQAGLGALGDLGCHLVSLAYGLMGPIDSLIADTQVIHATRPLPDGIGHAAVENEDTASAVVRFASGAQGTLCTSRAAWGRKSRLDWEVHGTTGMLTYQQERMNELHLFQSTGPAAMQGFRTILTGPAHPPYGDFVPAAGHQLGFLDLKTIEVAAFLRGIAGGPRHAPTFTDALAFEAVIHAIDSAARSGQRVTVTQAGDHP</sequence>
<evidence type="ECO:0000313" key="5">
    <source>
        <dbReference type="Proteomes" id="UP000199585"/>
    </source>
</evidence>
<dbReference type="SUPFAM" id="SSF51735">
    <property type="entry name" value="NAD(P)-binding Rossmann-fold domains"/>
    <property type="match status" value="1"/>
</dbReference>
<dbReference type="OrthoDB" id="9815825at2"/>
<name>A0A1H8C9N4_9RHOB</name>
<dbReference type="InterPro" id="IPR000683">
    <property type="entry name" value="Gfo/Idh/MocA-like_OxRdtase_N"/>
</dbReference>
<evidence type="ECO:0000313" key="4">
    <source>
        <dbReference type="EMBL" id="SEM91740.1"/>
    </source>
</evidence>
<dbReference type="EMBL" id="FOCI01000006">
    <property type="protein sequence ID" value="SEM91740.1"/>
    <property type="molecule type" value="Genomic_DNA"/>
</dbReference>
<reference evidence="4 5" key="1">
    <citation type="submission" date="2016-10" db="EMBL/GenBank/DDBJ databases">
        <authorList>
            <person name="de Groot N.N."/>
        </authorList>
    </citation>
    <scope>NUCLEOTIDE SEQUENCE [LARGE SCALE GENOMIC DNA]</scope>
    <source>
        <strain evidence="4 5">DSM 16213</strain>
    </source>
</reference>
<accession>A0A1H8C9N4</accession>
<dbReference type="SUPFAM" id="SSF55347">
    <property type="entry name" value="Glyceraldehyde-3-phosphate dehydrogenase-like, C-terminal domain"/>
    <property type="match status" value="1"/>
</dbReference>
<dbReference type="PANTHER" id="PTHR43818">
    <property type="entry name" value="BCDNA.GH03377"/>
    <property type="match status" value="1"/>
</dbReference>
<dbReference type="Pfam" id="PF22725">
    <property type="entry name" value="GFO_IDH_MocA_C3"/>
    <property type="match status" value="1"/>
</dbReference>
<dbReference type="Pfam" id="PF01408">
    <property type="entry name" value="GFO_IDH_MocA"/>
    <property type="match status" value="1"/>
</dbReference>
<dbReference type="InterPro" id="IPR055170">
    <property type="entry name" value="GFO_IDH_MocA-like_dom"/>
</dbReference>
<evidence type="ECO:0000259" key="3">
    <source>
        <dbReference type="Pfam" id="PF22725"/>
    </source>
</evidence>
<dbReference type="Proteomes" id="UP000199585">
    <property type="component" value="Unassembled WGS sequence"/>
</dbReference>
<feature type="domain" description="GFO/IDH/MocA-like oxidoreductase" evidence="3">
    <location>
        <begin position="144"/>
        <end position="279"/>
    </location>
</feature>
<dbReference type="Gene3D" id="3.40.50.720">
    <property type="entry name" value="NAD(P)-binding Rossmann-like Domain"/>
    <property type="match status" value="1"/>
</dbReference>
<dbReference type="AlphaFoldDB" id="A0A1H8C9N4"/>
<dbReference type="GO" id="GO:0000166">
    <property type="term" value="F:nucleotide binding"/>
    <property type="evidence" value="ECO:0007669"/>
    <property type="project" value="InterPro"/>
</dbReference>
<dbReference type="RefSeq" id="WP_089900555.1">
    <property type="nucleotide sequence ID" value="NZ_FOCI01000006.1"/>
</dbReference>
<proteinExistence type="predicted"/>
<keyword evidence="1" id="KW-0560">Oxidoreductase</keyword>
<dbReference type="GO" id="GO:0016491">
    <property type="term" value="F:oxidoreductase activity"/>
    <property type="evidence" value="ECO:0007669"/>
    <property type="project" value="UniProtKB-KW"/>
</dbReference>
<dbReference type="InterPro" id="IPR036291">
    <property type="entry name" value="NAD(P)-bd_dom_sf"/>
</dbReference>
<keyword evidence="5" id="KW-1185">Reference proteome</keyword>
<evidence type="ECO:0000256" key="1">
    <source>
        <dbReference type="ARBA" id="ARBA00023002"/>
    </source>
</evidence>
<organism evidence="4 5">
    <name type="scientific">Loktanella fryxellensis</name>
    <dbReference type="NCBI Taxonomy" id="245187"/>
    <lineage>
        <taxon>Bacteria</taxon>
        <taxon>Pseudomonadati</taxon>
        <taxon>Pseudomonadota</taxon>
        <taxon>Alphaproteobacteria</taxon>
        <taxon>Rhodobacterales</taxon>
        <taxon>Roseobacteraceae</taxon>
        <taxon>Loktanella</taxon>
    </lineage>
</organism>
<gene>
    <name evidence="4" type="ORF">SAMN04488003_106118</name>
</gene>
<feature type="domain" description="Gfo/Idh/MocA-like oxidoreductase N-terminal" evidence="2">
    <location>
        <begin position="11"/>
        <end position="136"/>
    </location>
</feature>
<protein>
    <submittedName>
        <fullName evidence="4">Predicted dehydrogenase</fullName>
    </submittedName>
</protein>
<dbReference type="Gene3D" id="3.30.360.10">
    <property type="entry name" value="Dihydrodipicolinate Reductase, domain 2"/>
    <property type="match status" value="1"/>
</dbReference>
<dbReference type="PANTHER" id="PTHR43818:SF11">
    <property type="entry name" value="BCDNA.GH03377"/>
    <property type="match status" value="1"/>
</dbReference>
<dbReference type="InterPro" id="IPR050463">
    <property type="entry name" value="Gfo/Idh/MocA_oxidrdct_glycsds"/>
</dbReference>